<dbReference type="EMBL" id="OX459118">
    <property type="protein sequence ID" value="CAI9090135.1"/>
    <property type="molecule type" value="Genomic_DNA"/>
</dbReference>
<reference evidence="2" key="1">
    <citation type="submission" date="2023-03" db="EMBL/GenBank/DDBJ databases">
        <authorList>
            <person name="Julca I."/>
        </authorList>
    </citation>
    <scope>NUCLEOTIDE SEQUENCE</scope>
</reference>
<evidence type="ECO:0000259" key="1">
    <source>
        <dbReference type="Pfam" id="PF12061"/>
    </source>
</evidence>
<sequence>MASSSLLTCLQSALLDTDLLLKHSASGKDRETCELLKVMLRNLKAFVVLCAGVFDADTNKTLWRSSLRPFEDMVRRNEANIHPLCLNLSGNDAETERKAFGLASHFQSQIQYSMGELKQCLVPLSDFSSRRSTSLTPNEFCEIICCVLENMHYCISLMPLYWGDIVRSRVESSAKGLEEQTTFLNCLLCFSPEATQDMLAHTVVDVAFDAASLVFKYGQVLRADEETRESLTYEMLTDVQGMKNRQHQLHETYYALTLSCSKFPRQPLAPTQEGIDVNNEAFGLIKSVLDYLIPILWKILGANTGWAISMKDQLQGLLRALRSLRETLLKQRHCSSNSNIKKDIGAVVCDAGVLIYLLYGTSTEVDLEILQDLLESIETILAEVENNQK</sequence>
<dbReference type="AlphaFoldDB" id="A0AAV1C5H5"/>
<proteinExistence type="predicted"/>
<keyword evidence="3" id="KW-1185">Reference proteome</keyword>
<dbReference type="InterPro" id="IPR021929">
    <property type="entry name" value="R1A-like_N"/>
</dbReference>
<evidence type="ECO:0000313" key="2">
    <source>
        <dbReference type="EMBL" id="CAI9090135.1"/>
    </source>
</evidence>
<gene>
    <name evidence="2" type="ORF">OLC1_LOCUS2364</name>
</gene>
<evidence type="ECO:0000313" key="3">
    <source>
        <dbReference type="Proteomes" id="UP001161247"/>
    </source>
</evidence>
<accession>A0AAV1C5H5</accession>
<feature type="domain" description="Late blight resistance protein R1A-like N-terminal" evidence="1">
    <location>
        <begin position="132"/>
        <end position="374"/>
    </location>
</feature>
<name>A0AAV1C5H5_OLDCO</name>
<organism evidence="2 3">
    <name type="scientific">Oldenlandia corymbosa var. corymbosa</name>
    <dbReference type="NCBI Taxonomy" id="529605"/>
    <lineage>
        <taxon>Eukaryota</taxon>
        <taxon>Viridiplantae</taxon>
        <taxon>Streptophyta</taxon>
        <taxon>Embryophyta</taxon>
        <taxon>Tracheophyta</taxon>
        <taxon>Spermatophyta</taxon>
        <taxon>Magnoliopsida</taxon>
        <taxon>eudicotyledons</taxon>
        <taxon>Gunneridae</taxon>
        <taxon>Pentapetalae</taxon>
        <taxon>asterids</taxon>
        <taxon>lamiids</taxon>
        <taxon>Gentianales</taxon>
        <taxon>Rubiaceae</taxon>
        <taxon>Rubioideae</taxon>
        <taxon>Spermacoceae</taxon>
        <taxon>Hedyotis-Oldenlandia complex</taxon>
        <taxon>Oldenlandia</taxon>
    </lineage>
</organism>
<dbReference type="Pfam" id="PF12061">
    <property type="entry name" value="NB-LRR"/>
    <property type="match status" value="1"/>
</dbReference>
<dbReference type="Proteomes" id="UP001161247">
    <property type="component" value="Chromosome 1"/>
</dbReference>
<protein>
    <submittedName>
        <fullName evidence="2">OLC1v1024837C1</fullName>
    </submittedName>
</protein>